<evidence type="ECO:0000313" key="1">
    <source>
        <dbReference type="Ensembl" id="ENSCSAVP00000004942.1"/>
    </source>
</evidence>
<dbReference type="GO" id="GO:0030041">
    <property type="term" value="P:actin filament polymerization"/>
    <property type="evidence" value="ECO:0007669"/>
    <property type="project" value="TreeGrafter"/>
</dbReference>
<dbReference type="Proteomes" id="UP000007875">
    <property type="component" value="Unassembled WGS sequence"/>
</dbReference>
<dbReference type="GO" id="GO:0005737">
    <property type="term" value="C:cytoplasm"/>
    <property type="evidence" value="ECO:0007669"/>
    <property type="project" value="TreeGrafter"/>
</dbReference>
<dbReference type="PANTHER" id="PTHR16091">
    <property type="entry name" value="TTC17 PROTEIN"/>
    <property type="match status" value="1"/>
</dbReference>
<reference evidence="1" key="3">
    <citation type="submission" date="2025-09" db="UniProtKB">
        <authorList>
            <consortium name="Ensembl"/>
        </authorList>
    </citation>
    <scope>IDENTIFICATION</scope>
</reference>
<dbReference type="InterPro" id="IPR052630">
    <property type="entry name" value="TTC17"/>
</dbReference>
<dbReference type="AlphaFoldDB" id="H2YHZ3"/>
<dbReference type="GeneTree" id="ENSGT00390000006196"/>
<accession>H2YHZ3</accession>
<dbReference type="GO" id="GO:0015629">
    <property type="term" value="C:actin cytoskeleton"/>
    <property type="evidence" value="ECO:0007669"/>
    <property type="project" value="TreeGrafter"/>
</dbReference>
<dbReference type="HOGENOM" id="CLU_1175088_0_0_1"/>
<evidence type="ECO:0000313" key="2">
    <source>
        <dbReference type="Proteomes" id="UP000007875"/>
    </source>
</evidence>
<name>H2YHZ3_CIOSA</name>
<keyword evidence="2" id="KW-1185">Reference proteome</keyword>
<organism evidence="1 2">
    <name type="scientific">Ciona savignyi</name>
    <name type="common">Pacific transparent sea squirt</name>
    <dbReference type="NCBI Taxonomy" id="51511"/>
    <lineage>
        <taxon>Eukaryota</taxon>
        <taxon>Metazoa</taxon>
        <taxon>Chordata</taxon>
        <taxon>Tunicata</taxon>
        <taxon>Ascidiacea</taxon>
        <taxon>Phlebobranchia</taxon>
        <taxon>Cionidae</taxon>
        <taxon>Ciona</taxon>
    </lineage>
</organism>
<protein>
    <submittedName>
        <fullName evidence="1">Uncharacterized protein</fullName>
    </submittedName>
</protein>
<reference evidence="1" key="2">
    <citation type="submission" date="2025-08" db="UniProtKB">
        <authorList>
            <consortium name="Ensembl"/>
        </authorList>
    </citation>
    <scope>IDENTIFICATION</scope>
</reference>
<proteinExistence type="predicted"/>
<dbReference type="PANTHER" id="PTHR16091:SF3">
    <property type="entry name" value="TETRATRICOPEPTIDE REPEAT PROTEIN 17"/>
    <property type="match status" value="1"/>
</dbReference>
<reference evidence="2" key="1">
    <citation type="submission" date="2003-08" db="EMBL/GenBank/DDBJ databases">
        <authorList>
            <person name="Birren B."/>
            <person name="Nusbaum C."/>
            <person name="Abebe A."/>
            <person name="Abouelleil A."/>
            <person name="Adekoya E."/>
            <person name="Ait-zahra M."/>
            <person name="Allen N."/>
            <person name="Allen T."/>
            <person name="An P."/>
            <person name="Anderson M."/>
            <person name="Anderson S."/>
            <person name="Arachchi H."/>
            <person name="Armbruster J."/>
            <person name="Bachantsang P."/>
            <person name="Baldwin J."/>
            <person name="Barry A."/>
            <person name="Bayul T."/>
            <person name="Blitshsteyn B."/>
            <person name="Bloom T."/>
            <person name="Blye J."/>
            <person name="Boguslavskiy L."/>
            <person name="Borowsky M."/>
            <person name="Boukhgalter B."/>
            <person name="Brunache A."/>
            <person name="Butler J."/>
            <person name="Calixte N."/>
            <person name="Calvo S."/>
            <person name="Camarata J."/>
            <person name="Campo K."/>
            <person name="Chang J."/>
            <person name="Cheshatsang Y."/>
            <person name="Citroen M."/>
            <person name="Collymore A."/>
            <person name="Considine T."/>
            <person name="Cook A."/>
            <person name="Cooke P."/>
            <person name="Corum B."/>
            <person name="Cuomo C."/>
            <person name="David R."/>
            <person name="Dawoe T."/>
            <person name="Degray S."/>
            <person name="Dodge S."/>
            <person name="Dooley K."/>
            <person name="Dorje P."/>
            <person name="Dorjee K."/>
            <person name="Dorris L."/>
            <person name="Duffey N."/>
            <person name="Dupes A."/>
            <person name="Elkins T."/>
            <person name="Engels R."/>
            <person name="Erickson J."/>
            <person name="Farina A."/>
            <person name="Faro S."/>
            <person name="Ferreira P."/>
            <person name="Fischer H."/>
            <person name="Fitzgerald M."/>
            <person name="Foley K."/>
            <person name="Gage D."/>
            <person name="Galagan J."/>
            <person name="Gearin G."/>
            <person name="Gnerre S."/>
            <person name="Gnirke A."/>
            <person name="Goyette A."/>
            <person name="Graham J."/>
            <person name="Grandbois E."/>
            <person name="Gyaltsen K."/>
            <person name="Hafez N."/>
            <person name="Hagopian D."/>
            <person name="Hagos B."/>
            <person name="Hall J."/>
            <person name="Hatcher B."/>
            <person name="Heller A."/>
            <person name="Higgins H."/>
            <person name="Honan T."/>
            <person name="Horn A."/>
            <person name="Houde N."/>
            <person name="Hughes L."/>
            <person name="Hulme W."/>
            <person name="Husby E."/>
            <person name="Iliev I."/>
            <person name="Jaffe D."/>
            <person name="Jones C."/>
            <person name="Kamal M."/>
            <person name="Kamat A."/>
            <person name="Kamvysselis M."/>
            <person name="Karlsson E."/>
            <person name="Kells C."/>
            <person name="Kieu A."/>
            <person name="Kisner P."/>
            <person name="Kodira C."/>
            <person name="Kulbokas E."/>
            <person name="Labutti K."/>
            <person name="Lama D."/>
            <person name="Landers T."/>
            <person name="Leger J."/>
            <person name="Levine S."/>
            <person name="Lewis D."/>
            <person name="Lewis T."/>
            <person name="Lindblad-toh K."/>
            <person name="Liu X."/>
            <person name="Lokyitsang T."/>
            <person name="Lokyitsang Y."/>
            <person name="Lucien O."/>
            <person name="Lui A."/>
            <person name="Ma L.J."/>
            <person name="Mabbitt R."/>
            <person name="Macdonald J."/>
            <person name="Maclean C."/>
            <person name="Major J."/>
            <person name="Manning J."/>
            <person name="Marabella R."/>
            <person name="Maru K."/>
            <person name="Matthews C."/>
            <person name="Mauceli E."/>
            <person name="Mccarthy M."/>
            <person name="Mcdonough S."/>
            <person name="Mcghee T."/>
            <person name="Meldrim J."/>
            <person name="Meneus L."/>
            <person name="Mesirov J."/>
            <person name="Mihalev A."/>
            <person name="Mihova T."/>
            <person name="Mikkelsen T."/>
            <person name="Mlenga V."/>
            <person name="Moru K."/>
            <person name="Mozes J."/>
            <person name="Mulrain L."/>
            <person name="Munson G."/>
            <person name="Naylor J."/>
            <person name="Newes C."/>
            <person name="Nguyen C."/>
            <person name="Nguyen N."/>
            <person name="Nguyen T."/>
            <person name="Nicol R."/>
            <person name="Nielsen C."/>
            <person name="Nizzari M."/>
            <person name="Norbu C."/>
            <person name="Norbu N."/>
            <person name="O'donnell P."/>
            <person name="Okoawo O."/>
            <person name="O'leary S."/>
            <person name="Omotosho B."/>
            <person name="O'neill K."/>
            <person name="Osman S."/>
            <person name="Parker S."/>
            <person name="Perrin D."/>
            <person name="Phunkhang P."/>
            <person name="Piqani B."/>
            <person name="Purcell S."/>
            <person name="Rachupka T."/>
            <person name="Ramasamy U."/>
            <person name="Rameau R."/>
            <person name="Ray V."/>
            <person name="Raymond C."/>
            <person name="Retta R."/>
            <person name="Richardson S."/>
            <person name="Rise C."/>
            <person name="Rodriguez J."/>
            <person name="Rogers J."/>
            <person name="Rogov P."/>
            <person name="Rutman M."/>
            <person name="Schupbach R."/>
            <person name="Seaman C."/>
            <person name="Settipalli S."/>
            <person name="Sharpe T."/>
            <person name="Sheridan J."/>
            <person name="Sherpa N."/>
            <person name="Shi J."/>
            <person name="Smirnov S."/>
            <person name="Smith C."/>
            <person name="Sougnez C."/>
            <person name="Spencer B."/>
            <person name="Stalker J."/>
            <person name="Stange-thomann N."/>
            <person name="Stavropoulos S."/>
            <person name="Stetson K."/>
            <person name="Stone C."/>
            <person name="Stone S."/>
            <person name="Stubbs M."/>
            <person name="Talamas J."/>
            <person name="Tchuinga P."/>
            <person name="Tenzing P."/>
            <person name="Tesfaye S."/>
            <person name="Theodore J."/>
            <person name="Thoulutsang Y."/>
            <person name="Topham K."/>
            <person name="Towey S."/>
            <person name="Tsamla T."/>
            <person name="Tsomo N."/>
            <person name="Vallee D."/>
            <person name="Vassiliev H."/>
            <person name="Venkataraman V."/>
            <person name="Vinson J."/>
            <person name="Vo A."/>
            <person name="Wade C."/>
            <person name="Wang S."/>
            <person name="Wangchuk T."/>
            <person name="Wangdi T."/>
            <person name="Whittaker C."/>
            <person name="Wilkinson J."/>
            <person name="Wu Y."/>
            <person name="Wyman D."/>
            <person name="Yadav S."/>
            <person name="Yang S."/>
            <person name="Yang X."/>
            <person name="Yeager S."/>
            <person name="Yee E."/>
            <person name="Young G."/>
            <person name="Zainoun J."/>
            <person name="Zembeck L."/>
            <person name="Zimmer A."/>
            <person name="Zody M."/>
            <person name="Lander E."/>
        </authorList>
    </citation>
    <scope>NUCLEOTIDE SEQUENCE [LARGE SCALE GENOMIC DNA]</scope>
</reference>
<dbReference type="Ensembl" id="ENSCSAVT00000005011.1">
    <property type="protein sequence ID" value="ENSCSAVP00000004942.1"/>
    <property type="gene ID" value="ENSCSAVG00000002942.1"/>
</dbReference>
<sequence>MVTKAALALSDKLGKRCETAVAEVDFKYSTNVDLLTQVSFPEADWTKIELANNEPLCILEQMPRYYDLTEVQSIHNPESLNVKRETCFEELLLNQSGSKSMIEVSRRLVHLLRTQPTWIPSYYAGYYWRTTGDAKQTITCFMHSLSVAAPEHHPVVVAALSDFLATSGHLSDSLVMGRHLPELAPSPSNYYLIGDMFGANNQFITAADHYISATMDGDYKEARLKMKAAVCRHIAD</sequence>